<comment type="similarity">
    <text evidence="2 10">Belongs to the RNA methyltransferase RsmE family.</text>
</comment>
<evidence type="ECO:0000256" key="7">
    <source>
        <dbReference type="ARBA" id="ARBA00022691"/>
    </source>
</evidence>
<dbReference type="Proteomes" id="UP000288892">
    <property type="component" value="Unassembled WGS sequence"/>
</dbReference>
<accession>A0A444JD58</accession>
<evidence type="ECO:0000313" key="14">
    <source>
        <dbReference type="Proteomes" id="UP000288892"/>
    </source>
</evidence>
<dbReference type="CDD" id="cd18084">
    <property type="entry name" value="RsmE-like"/>
    <property type="match status" value="1"/>
</dbReference>
<dbReference type="Pfam" id="PF04452">
    <property type="entry name" value="Methyltrans_RNA"/>
    <property type="match status" value="1"/>
</dbReference>
<evidence type="ECO:0000256" key="8">
    <source>
        <dbReference type="ARBA" id="ARBA00025699"/>
    </source>
</evidence>
<dbReference type="PANTHER" id="PTHR30027">
    <property type="entry name" value="RIBOSOMAL RNA SMALL SUBUNIT METHYLTRANSFERASE E"/>
    <property type="match status" value="1"/>
</dbReference>
<dbReference type="GO" id="GO:0005737">
    <property type="term" value="C:cytoplasm"/>
    <property type="evidence" value="ECO:0007669"/>
    <property type="project" value="UniProtKB-SubCell"/>
</dbReference>
<keyword evidence="3 10" id="KW-0963">Cytoplasm</keyword>
<dbReference type="NCBIfam" id="TIGR00046">
    <property type="entry name" value="RsmE family RNA methyltransferase"/>
    <property type="match status" value="1"/>
</dbReference>
<dbReference type="EMBL" id="MTKS01000229">
    <property type="protein sequence ID" value="RWX51016.1"/>
    <property type="molecule type" value="Genomic_DNA"/>
</dbReference>
<dbReference type="EC" id="2.1.1.193" evidence="10"/>
<keyword evidence="14" id="KW-1185">Reference proteome</keyword>
<evidence type="ECO:0000256" key="4">
    <source>
        <dbReference type="ARBA" id="ARBA00022552"/>
    </source>
</evidence>
<proteinExistence type="inferred from homology"/>
<dbReference type="NCBIfam" id="NF008692">
    <property type="entry name" value="PRK11713.1-5"/>
    <property type="match status" value="1"/>
</dbReference>
<dbReference type="InterPro" id="IPR015947">
    <property type="entry name" value="PUA-like_sf"/>
</dbReference>
<feature type="domain" description="Ribosomal RNA small subunit methyltransferase E PUA-like" evidence="12">
    <location>
        <begin position="19"/>
        <end position="65"/>
    </location>
</feature>
<dbReference type="PIRSF" id="PIRSF015601">
    <property type="entry name" value="MTase_slr0722"/>
    <property type="match status" value="1"/>
</dbReference>
<keyword evidence="4 10" id="KW-0698">rRNA processing</keyword>
<keyword evidence="6 10" id="KW-0808">Transferase</keyword>
<organism evidence="13 14">
    <name type="scientific">Candidatus Electrothrix marina</name>
    <dbReference type="NCBI Taxonomy" id="1859130"/>
    <lineage>
        <taxon>Bacteria</taxon>
        <taxon>Pseudomonadati</taxon>
        <taxon>Thermodesulfobacteriota</taxon>
        <taxon>Desulfobulbia</taxon>
        <taxon>Desulfobulbales</taxon>
        <taxon>Desulfobulbaceae</taxon>
        <taxon>Candidatus Electrothrix</taxon>
    </lineage>
</organism>
<reference evidence="13 14" key="1">
    <citation type="submission" date="2017-01" db="EMBL/GenBank/DDBJ databases">
        <title>The cable genome- insights into the physiology and evolution of filamentous bacteria capable of sulfide oxidation via long distance electron transfer.</title>
        <authorList>
            <person name="Schreiber L."/>
            <person name="Bjerg J.T."/>
            <person name="Boggild A."/>
            <person name="Van De Vossenberg J."/>
            <person name="Meysman F."/>
            <person name="Nielsen L.P."/>
            <person name="Schramm A."/>
            <person name="Kjeldsen K.U."/>
        </authorList>
    </citation>
    <scope>NUCLEOTIDE SEQUENCE [LARGE SCALE GENOMIC DNA]</scope>
    <source>
        <strain evidence="13">A5</strain>
    </source>
</reference>
<evidence type="ECO:0000313" key="13">
    <source>
        <dbReference type="EMBL" id="RWX51016.1"/>
    </source>
</evidence>
<comment type="function">
    <text evidence="8 10">Specifically methylates the N3 position of the uracil ring of uridine 1498 (m3U1498) in 16S rRNA. Acts on the fully assembled 30S ribosomal subunit.</text>
</comment>
<evidence type="ECO:0000259" key="12">
    <source>
        <dbReference type="Pfam" id="PF20260"/>
    </source>
</evidence>
<comment type="catalytic activity">
    <reaction evidence="9 10">
        <text>uridine(1498) in 16S rRNA + S-adenosyl-L-methionine = N(3)-methyluridine(1498) in 16S rRNA + S-adenosyl-L-homocysteine + H(+)</text>
        <dbReference type="Rhea" id="RHEA:42920"/>
        <dbReference type="Rhea" id="RHEA-COMP:10283"/>
        <dbReference type="Rhea" id="RHEA-COMP:10284"/>
        <dbReference type="ChEBI" id="CHEBI:15378"/>
        <dbReference type="ChEBI" id="CHEBI:57856"/>
        <dbReference type="ChEBI" id="CHEBI:59789"/>
        <dbReference type="ChEBI" id="CHEBI:65315"/>
        <dbReference type="ChEBI" id="CHEBI:74502"/>
        <dbReference type="EC" id="2.1.1.193"/>
    </reaction>
</comment>
<keyword evidence="7 10" id="KW-0949">S-adenosyl-L-methionine</keyword>
<evidence type="ECO:0000256" key="9">
    <source>
        <dbReference type="ARBA" id="ARBA00047944"/>
    </source>
</evidence>
<evidence type="ECO:0000256" key="6">
    <source>
        <dbReference type="ARBA" id="ARBA00022679"/>
    </source>
</evidence>
<evidence type="ECO:0000256" key="10">
    <source>
        <dbReference type="PIRNR" id="PIRNR015601"/>
    </source>
</evidence>
<evidence type="ECO:0000256" key="3">
    <source>
        <dbReference type="ARBA" id="ARBA00022490"/>
    </source>
</evidence>
<name>A0A444JD58_9BACT</name>
<evidence type="ECO:0000256" key="5">
    <source>
        <dbReference type="ARBA" id="ARBA00022603"/>
    </source>
</evidence>
<dbReference type="Pfam" id="PF20260">
    <property type="entry name" value="PUA_4"/>
    <property type="match status" value="1"/>
</dbReference>
<dbReference type="InterPro" id="IPR029028">
    <property type="entry name" value="Alpha/beta_knot_MTases"/>
</dbReference>
<dbReference type="Gene3D" id="3.40.1280.10">
    <property type="match status" value="1"/>
</dbReference>
<comment type="caution">
    <text evidence="13">The sequence shown here is derived from an EMBL/GenBank/DDBJ whole genome shotgun (WGS) entry which is preliminary data.</text>
</comment>
<dbReference type="InterPro" id="IPR006700">
    <property type="entry name" value="RsmE"/>
</dbReference>
<dbReference type="AlphaFoldDB" id="A0A444JD58"/>
<dbReference type="SUPFAM" id="SSF88697">
    <property type="entry name" value="PUA domain-like"/>
    <property type="match status" value="1"/>
</dbReference>
<gene>
    <name evidence="13" type="ORF">VU01_12295</name>
</gene>
<evidence type="ECO:0000256" key="2">
    <source>
        <dbReference type="ARBA" id="ARBA00005528"/>
    </source>
</evidence>
<protein>
    <recommendedName>
        <fullName evidence="10">Ribosomal RNA small subunit methyltransferase E</fullName>
        <ecNumber evidence="10">2.1.1.193</ecNumber>
    </recommendedName>
</protein>
<dbReference type="InterPro" id="IPR029026">
    <property type="entry name" value="tRNA_m1G_MTases_N"/>
</dbReference>
<dbReference type="GO" id="GO:0070475">
    <property type="term" value="P:rRNA base methylation"/>
    <property type="evidence" value="ECO:0007669"/>
    <property type="project" value="TreeGrafter"/>
</dbReference>
<evidence type="ECO:0000259" key="11">
    <source>
        <dbReference type="Pfam" id="PF04452"/>
    </source>
</evidence>
<feature type="domain" description="Ribosomal RNA small subunit methyltransferase E methyltransferase" evidence="11">
    <location>
        <begin position="75"/>
        <end position="235"/>
    </location>
</feature>
<sequence length="250" mass="27552">MRRFFYDSSIQDTEEQILITGPEAHHIRNVLRMQSGDSAELYDGKGAVVSGEIARISSKEVVFQVLSRTDESRSGVHLTLAQAVLKGKKMDLLIQKATELGVHTFVPVVTRYCENSGRAGKQAEKQLERWQRIMLEACKQCRRPIPMQISPPTELRELPLSEGGHNIMPWENEAGTPFSALELDNGQPVLVLIGPEGGFHPSEVAYAEEVGFKTISLGPRILRAETAALVAVVLAQQKVGNLLLGKRKSA</sequence>
<dbReference type="PANTHER" id="PTHR30027:SF3">
    <property type="entry name" value="16S RRNA (URACIL(1498)-N(3))-METHYLTRANSFERASE"/>
    <property type="match status" value="1"/>
</dbReference>
<dbReference type="SUPFAM" id="SSF75217">
    <property type="entry name" value="alpha/beta knot"/>
    <property type="match status" value="1"/>
</dbReference>
<dbReference type="InterPro" id="IPR046887">
    <property type="entry name" value="RsmE_PUA-like"/>
</dbReference>
<comment type="subcellular location">
    <subcellularLocation>
        <location evidence="1 10">Cytoplasm</location>
    </subcellularLocation>
</comment>
<dbReference type="InterPro" id="IPR046886">
    <property type="entry name" value="RsmE_MTase_dom"/>
</dbReference>
<dbReference type="GO" id="GO:0070042">
    <property type="term" value="F:rRNA (uridine-N3-)-methyltransferase activity"/>
    <property type="evidence" value="ECO:0007669"/>
    <property type="project" value="TreeGrafter"/>
</dbReference>
<keyword evidence="5 10" id="KW-0489">Methyltransferase</keyword>
<evidence type="ECO:0000256" key="1">
    <source>
        <dbReference type="ARBA" id="ARBA00004496"/>
    </source>
</evidence>